<accession>A0A426XSC8</accession>
<dbReference type="Proteomes" id="UP000287651">
    <property type="component" value="Unassembled WGS sequence"/>
</dbReference>
<gene>
    <name evidence="1" type="ORF">B296_00044543</name>
</gene>
<proteinExistence type="predicted"/>
<dbReference type="AlphaFoldDB" id="A0A426XSC8"/>
<organism evidence="1 2">
    <name type="scientific">Ensete ventricosum</name>
    <name type="common">Abyssinian banana</name>
    <name type="synonym">Musa ensete</name>
    <dbReference type="NCBI Taxonomy" id="4639"/>
    <lineage>
        <taxon>Eukaryota</taxon>
        <taxon>Viridiplantae</taxon>
        <taxon>Streptophyta</taxon>
        <taxon>Embryophyta</taxon>
        <taxon>Tracheophyta</taxon>
        <taxon>Spermatophyta</taxon>
        <taxon>Magnoliopsida</taxon>
        <taxon>Liliopsida</taxon>
        <taxon>Zingiberales</taxon>
        <taxon>Musaceae</taxon>
        <taxon>Ensete</taxon>
    </lineage>
</organism>
<evidence type="ECO:0000313" key="1">
    <source>
        <dbReference type="EMBL" id="RRT42305.1"/>
    </source>
</evidence>
<dbReference type="EMBL" id="AMZH03017942">
    <property type="protein sequence ID" value="RRT42305.1"/>
    <property type="molecule type" value="Genomic_DNA"/>
</dbReference>
<name>A0A426XSC8_ENSVE</name>
<reference evidence="1 2" key="1">
    <citation type="journal article" date="2014" name="Agronomy (Basel)">
        <title>A Draft Genome Sequence for Ensete ventricosum, the Drought-Tolerant Tree Against Hunger.</title>
        <authorList>
            <person name="Harrison J."/>
            <person name="Moore K.A."/>
            <person name="Paszkiewicz K."/>
            <person name="Jones T."/>
            <person name="Grant M."/>
            <person name="Ambacheew D."/>
            <person name="Muzemil S."/>
            <person name="Studholme D.J."/>
        </authorList>
    </citation>
    <scope>NUCLEOTIDE SEQUENCE [LARGE SCALE GENOMIC DNA]</scope>
</reference>
<protein>
    <submittedName>
        <fullName evidence="1">Uncharacterized protein</fullName>
    </submittedName>
</protein>
<evidence type="ECO:0000313" key="2">
    <source>
        <dbReference type="Proteomes" id="UP000287651"/>
    </source>
</evidence>
<comment type="caution">
    <text evidence="1">The sequence shown here is derived from an EMBL/GenBank/DDBJ whole genome shotgun (WGS) entry which is preliminary data.</text>
</comment>
<sequence>MRGPLHPVLAKQLYECSSKELMTRATKSAVWAEGPKVVTAYNASRGFKSVLEKIWRISYEFGYCVALKRF</sequence>